<feature type="transmembrane region" description="Helical" evidence="6">
    <location>
        <begin position="130"/>
        <end position="151"/>
    </location>
</feature>
<keyword evidence="6" id="KW-0675">Receptor</keyword>
<evidence type="ECO:0000256" key="6">
    <source>
        <dbReference type="RuleBase" id="RU363108"/>
    </source>
</evidence>
<organism evidence="7 8">
    <name type="scientific">Zophobas morio</name>
    <dbReference type="NCBI Taxonomy" id="2755281"/>
    <lineage>
        <taxon>Eukaryota</taxon>
        <taxon>Metazoa</taxon>
        <taxon>Ecdysozoa</taxon>
        <taxon>Arthropoda</taxon>
        <taxon>Hexapoda</taxon>
        <taxon>Insecta</taxon>
        <taxon>Pterygota</taxon>
        <taxon>Neoptera</taxon>
        <taxon>Endopterygota</taxon>
        <taxon>Coleoptera</taxon>
        <taxon>Polyphaga</taxon>
        <taxon>Cucujiformia</taxon>
        <taxon>Tenebrionidae</taxon>
        <taxon>Zophobas</taxon>
    </lineage>
</organism>
<evidence type="ECO:0000313" key="8">
    <source>
        <dbReference type="Proteomes" id="UP001168821"/>
    </source>
</evidence>
<comment type="function">
    <text evidence="6">Gustatory receptor which mediates acceptance or avoidance behavior, depending on its substrates.</text>
</comment>
<comment type="similarity">
    <text evidence="6">Belongs to the insect chemoreceptor superfamily. Gustatory receptor (GR) family.</text>
</comment>
<feature type="transmembrane region" description="Helical" evidence="6">
    <location>
        <begin position="75"/>
        <end position="95"/>
    </location>
</feature>
<keyword evidence="4 6" id="KW-1133">Transmembrane helix</keyword>
<comment type="caution">
    <text evidence="7">The sequence shown here is derived from an EMBL/GenBank/DDBJ whole genome shotgun (WGS) entry which is preliminary data.</text>
</comment>
<name>A0AA38MN12_9CUCU</name>
<keyword evidence="3 6" id="KW-0812">Transmembrane</keyword>
<evidence type="ECO:0000256" key="1">
    <source>
        <dbReference type="ARBA" id="ARBA00004651"/>
    </source>
</evidence>
<evidence type="ECO:0000313" key="7">
    <source>
        <dbReference type="EMBL" id="KAJ3661989.1"/>
    </source>
</evidence>
<comment type="subcellular location">
    <subcellularLocation>
        <location evidence="1 6">Cell membrane</location>
        <topology evidence="1 6">Multi-pass membrane protein</topology>
    </subcellularLocation>
</comment>
<dbReference type="InterPro" id="IPR013604">
    <property type="entry name" value="7TM_chemorcpt"/>
</dbReference>
<evidence type="ECO:0000256" key="2">
    <source>
        <dbReference type="ARBA" id="ARBA00022475"/>
    </source>
</evidence>
<dbReference type="Pfam" id="PF08395">
    <property type="entry name" value="7tm_7"/>
    <property type="match status" value="1"/>
</dbReference>
<gene>
    <name evidence="7" type="ORF">Zmor_006359</name>
</gene>
<reference evidence="7" key="1">
    <citation type="journal article" date="2023" name="G3 (Bethesda)">
        <title>Whole genome assemblies of Zophobas morio and Tenebrio molitor.</title>
        <authorList>
            <person name="Kaur S."/>
            <person name="Stinson S.A."/>
            <person name="diCenzo G.C."/>
        </authorList>
    </citation>
    <scope>NUCLEOTIDE SEQUENCE</scope>
    <source>
        <strain evidence="7">QUZm001</strain>
    </source>
</reference>
<proteinExistence type="inferred from homology"/>
<protein>
    <recommendedName>
        <fullName evidence="6">Gustatory receptor</fullName>
    </recommendedName>
</protein>
<feature type="transmembrane region" description="Helical" evidence="6">
    <location>
        <begin position="263"/>
        <end position="283"/>
    </location>
</feature>
<feature type="transmembrane region" description="Helical" evidence="6">
    <location>
        <begin position="171"/>
        <end position="188"/>
    </location>
</feature>
<keyword evidence="5 6" id="KW-0472">Membrane</keyword>
<feature type="transmembrane region" description="Helical" evidence="6">
    <location>
        <begin position="39"/>
        <end position="63"/>
    </location>
</feature>
<feature type="transmembrane region" description="Helical" evidence="6">
    <location>
        <begin position="6"/>
        <end position="27"/>
    </location>
</feature>
<dbReference type="GO" id="GO:0007165">
    <property type="term" value="P:signal transduction"/>
    <property type="evidence" value="ECO:0007669"/>
    <property type="project" value="UniProtKB-KW"/>
</dbReference>
<comment type="caution">
    <text evidence="6">Lacks conserved residue(s) required for the propagation of feature annotation.</text>
</comment>
<evidence type="ECO:0000256" key="3">
    <source>
        <dbReference type="ARBA" id="ARBA00022692"/>
    </source>
</evidence>
<dbReference type="AlphaFoldDB" id="A0AA38MN12"/>
<dbReference type="GO" id="GO:0005886">
    <property type="term" value="C:plasma membrane"/>
    <property type="evidence" value="ECO:0007669"/>
    <property type="project" value="UniProtKB-SubCell"/>
</dbReference>
<evidence type="ECO:0000256" key="5">
    <source>
        <dbReference type="ARBA" id="ARBA00023136"/>
    </source>
</evidence>
<keyword evidence="6" id="KW-0807">Transducer</keyword>
<sequence length="357" mass="41536">MPWQPNSVNSFITPIFMVWKYTGLLIFTSKYCHKLKKNIFVSGNCQILPVTTVVIPTVCAYFVSTRIVLNYTQTILAIQFFFIGLMNAITLCFLYSRRKQIVDVVTKFSEAEERISKLTKNRITYKYGDLLLKYVVLRYVFAVVACTSDVVSEPIFKAATFCYHFFWNYQFHLQLVVIVLFLVLKSLYAKVEDHVKQNGFSYSFETVREIIQELDSLIADIQKTFQEIILVETGLEILCTTVGLYYTALTIPTWEFAFSVSGIFYLFLQAVADFSTICFYQFVAEQRKRLVEKVADIYGTKTGTYFQKTVYRTTRHFSELQFVVSGFFSLDYPTIYSMIAGMSTMVVYLFQFRKKEI</sequence>
<dbReference type="Proteomes" id="UP001168821">
    <property type="component" value="Unassembled WGS sequence"/>
</dbReference>
<accession>A0AA38MN12</accession>
<evidence type="ECO:0000256" key="4">
    <source>
        <dbReference type="ARBA" id="ARBA00022989"/>
    </source>
</evidence>
<dbReference type="EMBL" id="JALNTZ010000002">
    <property type="protein sequence ID" value="KAJ3661989.1"/>
    <property type="molecule type" value="Genomic_DNA"/>
</dbReference>
<dbReference type="GO" id="GO:0050909">
    <property type="term" value="P:sensory perception of taste"/>
    <property type="evidence" value="ECO:0007669"/>
    <property type="project" value="InterPro"/>
</dbReference>
<keyword evidence="8" id="KW-1185">Reference proteome</keyword>
<keyword evidence="2 6" id="KW-1003">Cell membrane</keyword>